<evidence type="ECO:0000313" key="5">
    <source>
        <dbReference type="Proteomes" id="UP000281547"/>
    </source>
</evidence>
<sequence length="344" mass="37331">MDKLSDEEGRLAALARYNLTETGEEPAFKRITEVVRLTLGVPMAAVTIIDRNRQIFKAAEGLAATPTPRNEAFCDHTIRASRPMVVADATRDPRFAENPNVTAGAQIRSYLGIPLHTPDGYNLGSLCALDSHVRSFTPREIEIMQALARLVAEQIELRQIAEQDSMTGALTRRGFIAEMEKDFARARRYDRPSALLVLDIDNFKAINDAHGHPAGDAVVIAVARACMQSMRASDAFGRIGGEEFAMLLPETDAGDALACAERIRQLIAELTVDTSAGPLSVTASFGVAAMGPAITGPEQWFSEADIALYEAKRYGRNRCILAKPRRPAVTADGTETLPGDGKLH</sequence>
<dbReference type="PANTHER" id="PTHR45138:SF9">
    <property type="entry name" value="DIGUANYLATE CYCLASE DGCM-RELATED"/>
    <property type="match status" value="1"/>
</dbReference>
<dbReference type="SUPFAM" id="SSF55073">
    <property type="entry name" value="Nucleotide cyclase"/>
    <property type="match status" value="1"/>
</dbReference>
<dbReference type="InterPro" id="IPR000160">
    <property type="entry name" value="GGDEF_dom"/>
</dbReference>
<dbReference type="InterPro" id="IPR029016">
    <property type="entry name" value="GAF-like_dom_sf"/>
</dbReference>
<comment type="catalytic activity">
    <reaction evidence="2">
        <text>2 GTP = 3',3'-c-di-GMP + 2 diphosphate</text>
        <dbReference type="Rhea" id="RHEA:24898"/>
        <dbReference type="ChEBI" id="CHEBI:33019"/>
        <dbReference type="ChEBI" id="CHEBI:37565"/>
        <dbReference type="ChEBI" id="CHEBI:58805"/>
        <dbReference type="EC" id="2.7.7.65"/>
    </reaction>
</comment>
<dbReference type="InterPro" id="IPR029787">
    <property type="entry name" value="Nucleotide_cyclase"/>
</dbReference>
<dbReference type="SMART" id="SM00267">
    <property type="entry name" value="GGDEF"/>
    <property type="match status" value="1"/>
</dbReference>
<comment type="caution">
    <text evidence="4">The sequence shown here is derived from an EMBL/GenBank/DDBJ whole genome shotgun (WGS) entry which is preliminary data.</text>
</comment>
<dbReference type="GO" id="GO:0052621">
    <property type="term" value="F:diguanylate cyclase activity"/>
    <property type="evidence" value="ECO:0007669"/>
    <property type="project" value="UniProtKB-EC"/>
</dbReference>
<dbReference type="RefSeq" id="WP_127187990.1">
    <property type="nucleotide sequence ID" value="NZ_RZNJ01000002.1"/>
</dbReference>
<evidence type="ECO:0000313" key="4">
    <source>
        <dbReference type="EMBL" id="RUT33035.1"/>
    </source>
</evidence>
<feature type="domain" description="GGDEF" evidence="3">
    <location>
        <begin position="191"/>
        <end position="324"/>
    </location>
</feature>
<dbReference type="Pfam" id="PF00990">
    <property type="entry name" value="GGDEF"/>
    <property type="match status" value="1"/>
</dbReference>
<dbReference type="Gene3D" id="3.30.450.40">
    <property type="match status" value="1"/>
</dbReference>
<dbReference type="SMART" id="SM00065">
    <property type="entry name" value="GAF"/>
    <property type="match status" value="1"/>
</dbReference>
<name>A0A433XG29_9HYPH</name>
<dbReference type="PANTHER" id="PTHR45138">
    <property type="entry name" value="REGULATORY COMPONENTS OF SENSORY TRANSDUCTION SYSTEM"/>
    <property type="match status" value="1"/>
</dbReference>
<dbReference type="NCBIfam" id="TIGR00254">
    <property type="entry name" value="GGDEF"/>
    <property type="match status" value="1"/>
</dbReference>
<dbReference type="SUPFAM" id="SSF55781">
    <property type="entry name" value="GAF domain-like"/>
    <property type="match status" value="1"/>
</dbReference>
<dbReference type="InterPro" id="IPR043128">
    <property type="entry name" value="Rev_trsase/Diguanyl_cyclase"/>
</dbReference>
<evidence type="ECO:0000256" key="1">
    <source>
        <dbReference type="ARBA" id="ARBA00012528"/>
    </source>
</evidence>
<evidence type="ECO:0000256" key="2">
    <source>
        <dbReference type="ARBA" id="ARBA00034247"/>
    </source>
</evidence>
<keyword evidence="5" id="KW-1185">Reference proteome</keyword>
<dbReference type="EMBL" id="RZNJ01000002">
    <property type="protein sequence ID" value="RUT33035.1"/>
    <property type="molecule type" value="Genomic_DNA"/>
</dbReference>
<dbReference type="Pfam" id="PF01590">
    <property type="entry name" value="GAF"/>
    <property type="match status" value="1"/>
</dbReference>
<dbReference type="FunFam" id="3.30.70.270:FF:000001">
    <property type="entry name" value="Diguanylate cyclase domain protein"/>
    <property type="match status" value="1"/>
</dbReference>
<dbReference type="Proteomes" id="UP000281547">
    <property type="component" value="Unassembled WGS sequence"/>
</dbReference>
<dbReference type="CDD" id="cd01949">
    <property type="entry name" value="GGDEF"/>
    <property type="match status" value="1"/>
</dbReference>
<proteinExistence type="predicted"/>
<accession>A0A433XG29</accession>
<dbReference type="Gene3D" id="3.30.70.270">
    <property type="match status" value="1"/>
</dbReference>
<dbReference type="EC" id="2.7.7.65" evidence="1"/>
<evidence type="ECO:0000259" key="3">
    <source>
        <dbReference type="PROSITE" id="PS50887"/>
    </source>
</evidence>
<reference evidence="4 5" key="1">
    <citation type="journal article" date="2016" name="Int. J. Syst. Evol. Microbiol.">
        <title>Arsenicitalea aurantiaca gen. nov., sp. nov., a new member of the family Hyphomicrobiaceae, isolated from high-arsenic sediment.</title>
        <authorList>
            <person name="Mu Y."/>
            <person name="Zhou L."/>
            <person name="Zeng X.C."/>
            <person name="Liu L."/>
            <person name="Pan Y."/>
            <person name="Chen X."/>
            <person name="Wang J."/>
            <person name="Li S."/>
            <person name="Li W.J."/>
            <person name="Wang Y."/>
        </authorList>
    </citation>
    <scope>NUCLEOTIDE SEQUENCE [LARGE SCALE GENOMIC DNA]</scope>
    <source>
        <strain evidence="4 5">42-50</strain>
    </source>
</reference>
<protein>
    <recommendedName>
        <fullName evidence="1">diguanylate cyclase</fullName>
        <ecNumber evidence="1">2.7.7.65</ecNumber>
    </recommendedName>
</protein>
<dbReference type="OrthoDB" id="315417at2"/>
<dbReference type="AlphaFoldDB" id="A0A433XG29"/>
<dbReference type="InterPro" id="IPR050469">
    <property type="entry name" value="Diguanylate_Cyclase"/>
</dbReference>
<dbReference type="PROSITE" id="PS50887">
    <property type="entry name" value="GGDEF"/>
    <property type="match status" value="1"/>
</dbReference>
<gene>
    <name evidence="4" type="ORF">EMQ25_07885</name>
</gene>
<dbReference type="InterPro" id="IPR003018">
    <property type="entry name" value="GAF"/>
</dbReference>
<organism evidence="4 5">
    <name type="scientific">Arsenicitalea aurantiaca</name>
    <dbReference type="NCBI Taxonomy" id="1783274"/>
    <lineage>
        <taxon>Bacteria</taxon>
        <taxon>Pseudomonadati</taxon>
        <taxon>Pseudomonadota</taxon>
        <taxon>Alphaproteobacteria</taxon>
        <taxon>Hyphomicrobiales</taxon>
        <taxon>Devosiaceae</taxon>
        <taxon>Arsenicitalea</taxon>
    </lineage>
</organism>